<dbReference type="Proteomes" id="UP000482960">
    <property type="component" value="Unassembled WGS sequence"/>
</dbReference>
<comment type="caution">
    <text evidence="1">The sequence shown here is derived from an EMBL/GenBank/DDBJ whole genome shotgun (WGS) entry which is preliminary data.</text>
</comment>
<reference evidence="1 2" key="1">
    <citation type="submission" date="2020-03" db="EMBL/GenBank/DDBJ databases">
        <title>Whole genome shotgun sequence of Phytohabitans rumicis NBRC 108638.</title>
        <authorList>
            <person name="Komaki H."/>
            <person name="Tamura T."/>
        </authorList>
    </citation>
    <scope>NUCLEOTIDE SEQUENCE [LARGE SCALE GENOMIC DNA]</scope>
    <source>
        <strain evidence="1 2">NBRC 108638</strain>
    </source>
</reference>
<accession>A0A6V8LKH5</accession>
<gene>
    <name evidence="1" type="ORF">Prum_067770</name>
</gene>
<protein>
    <submittedName>
        <fullName evidence="1">Uncharacterized protein</fullName>
    </submittedName>
</protein>
<evidence type="ECO:0000313" key="2">
    <source>
        <dbReference type="Proteomes" id="UP000482960"/>
    </source>
</evidence>
<sequence>MVAFAAVSVPCGISAAKYRPAADEPAAAIHGAYDHIGPMTTFAPPVDVRVVLATRNGGTSVKPPDHPFDPYSAHVQRDPYPHYADLRDTAPSSAAYSTAGRCTCFPATGTSELRSPTGKRSPAVAG</sequence>
<reference evidence="1 2" key="2">
    <citation type="submission" date="2020-03" db="EMBL/GenBank/DDBJ databases">
        <authorList>
            <person name="Ichikawa N."/>
            <person name="Kimura A."/>
            <person name="Kitahashi Y."/>
            <person name="Uohara A."/>
        </authorList>
    </citation>
    <scope>NUCLEOTIDE SEQUENCE [LARGE SCALE GENOMIC DNA]</scope>
    <source>
        <strain evidence="1 2">NBRC 108638</strain>
    </source>
</reference>
<proteinExistence type="predicted"/>
<dbReference type="EMBL" id="BLPG01000001">
    <property type="protein sequence ID" value="GFJ93135.1"/>
    <property type="molecule type" value="Genomic_DNA"/>
</dbReference>
<evidence type="ECO:0000313" key="1">
    <source>
        <dbReference type="EMBL" id="GFJ93135.1"/>
    </source>
</evidence>
<name>A0A6V8LKH5_9ACTN</name>
<organism evidence="1 2">
    <name type="scientific">Phytohabitans rumicis</name>
    <dbReference type="NCBI Taxonomy" id="1076125"/>
    <lineage>
        <taxon>Bacteria</taxon>
        <taxon>Bacillati</taxon>
        <taxon>Actinomycetota</taxon>
        <taxon>Actinomycetes</taxon>
        <taxon>Micromonosporales</taxon>
        <taxon>Micromonosporaceae</taxon>
    </lineage>
</organism>
<dbReference type="AlphaFoldDB" id="A0A6V8LKH5"/>
<keyword evidence="2" id="KW-1185">Reference proteome</keyword>